<keyword evidence="1" id="KW-0732">Signal</keyword>
<evidence type="ECO:0008006" key="4">
    <source>
        <dbReference type="Google" id="ProtNLM"/>
    </source>
</evidence>
<organism evidence="2 3">
    <name type="scientific">Nocardioides panaciterrulae</name>
    <dbReference type="NCBI Taxonomy" id="661492"/>
    <lineage>
        <taxon>Bacteria</taxon>
        <taxon>Bacillati</taxon>
        <taxon>Actinomycetota</taxon>
        <taxon>Actinomycetes</taxon>
        <taxon>Propionibacteriales</taxon>
        <taxon>Nocardioidaceae</taxon>
        <taxon>Nocardioides</taxon>
    </lineage>
</organism>
<reference evidence="2 3" key="1">
    <citation type="submission" date="2020-07" db="EMBL/GenBank/DDBJ databases">
        <title>Sequencing the genomes of 1000 actinobacteria strains.</title>
        <authorList>
            <person name="Klenk H.-P."/>
        </authorList>
    </citation>
    <scope>NUCLEOTIDE SEQUENCE [LARGE SCALE GENOMIC DNA]</scope>
    <source>
        <strain evidence="2 3">DSM 21350</strain>
    </source>
</reference>
<comment type="caution">
    <text evidence="2">The sequence shown here is derived from an EMBL/GenBank/DDBJ whole genome shotgun (WGS) entry which is preliminary data.</text>
</comment>
<evidence type="ECO:0000313" key="2">
    <source>
        <dbReference type="EMBL" id="NYD42123.1"/>
    </source>
</evidence>
<keyword evidence="3" id="KW-1185">Reference proteome</keyword>
<sequence length="163" mass="17782">MTSTPAHRFKKVGITLAALGAAAVATAPAAHATAYFGSLHAYEGSQEVAESSGGSIYYEGTGNGRTITENIRFRDVRADGDGAYGVAVQQAWDKITAPRCCTYYTWAWTNEDQTDRYGTAYGWRTSYLRESDANVSRWRVNAKVCEDQNNEPDACDSAGYLEP</sequence>
<dbReference type="AlphaFoldDB" id="A0A7Y9E6L8"/>
<proteinExistence type="predicted"/>
<feature type="chain" id="PRO_5038841929" description="Secreted protein" evidence="1">
    <location>
        <begin position="33"/>
        <end position="163"/>
    </location>
</feature>
<protein>
    <recommendedName>
        <fullName evidence="4">Secreted protein</fullName>
    </recommendedName>
</protein>
<dbReference type="EMBL" id="JACCBG010000001">
    <property type="protein sequence ID" value="NYD42123.1"/>
    <property type="molecule type" value="Genomic_DNA"/>
</dbReference>
<feature type="signal peptide" evidence="1">
    <location>
        <begin position="1"/>
        <end position="32"/>
    </location>
</feature>
<dbReference type="Proteomes" id="UP000535511">
    <property type="component" value="Unassembled WGS sequence"/>
</dbReference>
<dbReference type="RefSeq" id="WP_179663794.1">
    <property type="nucleotide sequence ID" value="NZ_JACCBG010000001.1"/>
</dbReference>
<gene>
    <name evidence="2" type="ORF">BJZ21_002206</name>
</gene>
<accession>A0A7Y9E6L8</accession>
<name>A0A7Y9E6L8_9ACTN</name>
<evidence type="ECO:0000256" key="1">
    <source>
        <dbReference type="SAM" id="SignalP"/>
    </source>
</evidence>
<evidence type="ECO:0000313" key="3">
    <source>
        <dbReference type="Proteomes" id="UP000535511"/>
    </source>
</evidence>